<evidence type="ECO:0000313" key="2">
    <source>
        <dbReference type="Proteomes" id="UP000078287"/>
    </source>
</evidence>
<dbReference type="STRING" id="1707952.A6A03_17290"/>
<dbReference type="AlphaFoldDB" id="A0A178M8T4"/>
<keyword evidence="2" id="KW-1185">Reference proteome</keyword>
<protein>
    <recommendedName>
        <fullName evidence="3">HEPN domain-containing protein</fullName>
    </recommendedName>
</protein>
<sequence length="118" mass="13339">MSFDWREYLALARGLAGDSDASYSAEAAQRAAMSRAYDGAFGFARDVAQAKEGFSPAGSADDHRRLREHFQRYGRITVDSHLKMIVIIMITSLLLIRSCSVRFNEPMRLCANWKSRFV</sequence>
<dbReference type="Proteomes" id="UP000078287">
    <property type="component" value="Unassembled WGS sequence"/>
</dbReference>
<proteinExistence type="predicted"/>
<evidence type="ECO:0000313" key="1">
    <source>
        <dbReference type="EMBL" id="OAN44304.1"/>
    </source>
</evidence>
<name>A0A178M8T4_9CHLR</name>
<dbReference type="OrthoDB" id="6174209at2"/>
<evidence type="ECO:0008006" key="3">
    <source>
        <dbReference type="Google" id="ProtNLM"/>
    </source>
</evidence>
<organism evidence="1 2">
    <name type="scientific">Chloroflexus islandicus</name>
    <dbReference type="NCBI Taxonomy" id="1707952"/>
    <lineage>
        <taxon>Bacteria</taxon>
        <taxon>Bacillati</taxon>
        <taxon>Chloroflexota</taxon>
        <taxon>Chloroflexia</taxon>
        <taxon>Chloroflexales</taxon>
        <taxon>Chloroflexineae</taxon>
        <taxon>Chloroflexaceae</taxon>
        <taxon>Chloroflexus</taxon>
    </lineage>
</organism>
<gene>
    <name evidence="1" type="ORF">A6A03_17290</name>
</gene>
<reference evidence="1 2" key="1">
    <citation type="submission" date="2016-04" db="EMBL/GenBank/DDBJ databases">
        <title>Chloroflexus islandicus sp. nov., a thermophilic filamentous anoxygenic phototrophic bacterium from geyser Strokkur (Iceland).</title>
        <authorList>
            <person name="Gaisin V.A."/>
            <person name="Kalashnikov A.M."/>
            <person name="Sukhacheva M.V."/>
            <person name="Grouzdev D.S."/>
            <person name="Ivanov T.M."/>
            <person name="Kuznetsov B."/>
            <person name="Gorlenko V.M."/>
        </authorList>
    </citation>
    <scope>NUCLEOTIDE SEQUENCE [LARGE SCALE GENOMIC DNA]</scope>
    <source>
        <strain evidence="2">isl-2</strain>
    </source>
</reference>
<dbReference type="EMBL" id="LWQS01000069">
    <property type="protein sequence ID" value="OAN44304.1"/>
    <property type="molecule type" value="Genomic_DNA"/>
</dbReference>
<accession>A0A178M8T4</accession>
<dbReference type="RefSeq" id="WP_066789522.1">
    <property type="nucleotide sequence ID" value="NZ_LWQS01000069.1"/>
</dbReference>
<comment type="caution">
    <text evidence="1">The sequence shown here is derived from an EMBL/GenBank/DDBJ whole genome shotgun (WGS) entry which is preliminary data.</text>
</comment>